<dbReference type="OrthoDB" id="421038at2759"/>
<accession>A0A9P4RBE5</accession>
<dbReference type="PANTHER" id="PTHR31468">
    <property type="entry name" value="1,3-BETA-GLUCANOSYLTRANSFERASE GAS1"/>
    <property type="match status" value="1"/>
</dbReference>
<dbReference type="GO" id="GO:0071970">
    <property type="term" value="P:fungal-type cell wall (1-&gt;3)-beta-D-glucan biosynthetic process"/>
    <property type="evidence" value="ECO:0007669"/>
    <property type="project" value="TreeGrafter"/>
</dbReference>
<dbReference type="GO" id="GO:0042124">
    <property type="term" value="F:1,3-beta-glucanosyltransferase activity"/>
    <property type="evidence" value="ECO:0007669"/>
    <property type="project" value="TreeGrafter"/>
</dbReference>
<dbReference type="InterPro" id="IPR004886">
    <property type="entry name" value="Glucanosyltransferase"/>
</dbReference>
<evidence type="ECO:0000256" key="4">
    <source>
        <dbReference type="ARBA" id="ARBA00022679"/>
    </source>
</evidence>
<keyword evidence="10" id="KW-0812">Transmembrane</keyword>
<evidence type="ECO:0000256" key="7">
    <source>
        <dbReference type="ARBA" id="ARBA00023180"/>
    </source>
</evidence>
<evidence type="ECO:0000256" key="2">
    <source>
        <dbReference type="ARBA" id="ARBA00007528"/>
    </source>
</evidence>
<proteinExistence type="inferred from homology"/>
<feature type="chain" id="PRO_5040537063" description="1,3-beta-glucanosyltransferase" evidence="9">
    <location>
        <begin position="21"/>
        <end position="454"/>
    </location>
</feature>
<dbReference type="SUPFAM" id="SSF51445">
    <property type="entry name" value="(Trans)glycosidases"/>
    <property type="match status" value="1"/>
</dbReference>
<keyword evidence="3 9" id="KW-0336">GPI-anchor</keyword>
<dbReference type="PANTHER" id="PTHR31468:SF5">
    <property type="entry name" value="1,3-BETA-GLUCANOSYLTRANSFERASE GAS5"/>
    <property type="match status" value="1"/>
</dbReference>
<dbReference type="Proteomes" id="UP000799444">
    <property type="component" value="Unassembled WGS sequence"/>
</dbReference>
<feature type="signal peptide" evidence="9">
    <location>
        <begin position="1"/>
        <end position="20"/>
    </location>
</feature>
<reference evidence="11" key="1">
    <citation type="journal article" date="2020" name="Stud. Mycol.">
        <title>101 Dothideomycetes genomes: a test case for predicting lifestyles and emergence of pathogens.</title>
        <authorList>
            <person name="Haridas S."/>
            <person name="Albert R."/>
            <person name="Binder M."/>
            <person name="Bloem J."/>
            <person name="Labutti K."/>
            <person name="Salamov A."/>
            <person name="Andreopoulos B."/>
            <person name="Baker S."/>
            <person name="Barry K."/>
            <person name="Bills G."/>
            <person name="Bluhm B."/>
            <person name="Cannon C."/>
            <person name="Castanera R."/>
            <person name="Culley D."/>
            <person name="Daum C."/>
            <person name="Ezra D."/>
            <person name="Gonzalez J."/>
            <person name="Henrissat B."/>
            <person name="Kuo A."/>
            <person name="Liang C."/>
            <person name="Lipzen A."/>
            <person name="Lutzoni F."/>
            <person name="Magnuson J."/>
            <person name="Mondo S."/>
            <person name="Nolan M."/>
            <person name="Ohm R."/>
            <person name="Pangilinan J."/>
            <person name="Park H.-J."/>
            <person name="Ramirez L."/>
            <person name="Alfaro M."/>
            <person name="Sun H."/>
            <person name="Tritt A."/>
            <person name="Yoshinaga Y."/>
            <person name="Zwiers L.-H."/>
            <person name="Turgeon B."/>
            <person name="Goodwin S."/>
            <person name="Spatafora J."/>
            <person name="Crous P."/>
            <person name="Grigoriev I."/>
        </authorList>
    </citation>
    <scope>NUCLEOTIDE SEQUENCE</scope>
    <source>
        <strain evidence="11">CBS 125425</strain>
    </source>
</reference>
<dbReference type="GO" id="GO:0031505">
    <property type="term" value="P:fungal-type cell wall organization"/>
    <property type="evidence" value="ECO:0007669"/>
    <property type="project" value="TreeGrafter"/>
</dbReference>
<gene>
    <name evidence="11" type="ORF">EJ04DRAFT_540330</name>
</gene>
<evidence type="ECO:0000256" key="9">
    <source>
        <dbReference type="RuleBase" id="RU361209"/>
    </source>
</evidence>
<evidence type="ECO:0000256" key="8">
    <source>
        <dbReference type="ARBA" id="ARBA00023288"/>
    </source>
</evidence>
<keyword evidence="7" id="KW-0325">Glycoprotein</keyword>
<dbReference type="GO" id="GO:0098552">
    <property type="term" value="C:side of membrane"/>
    <property type="evidence" value="ECO:0007669"/>
    <property type="project" value="UniProtKB-KW"/>
</dbReference>
<dbReference type="AlphaFoldDB" id="A0A9P4RBE5"/>
<evidence type="ECO:0000256" key="5">
    <source>
        <dbReference type="ARBA" id="ARBA00022729"/>
    </source>
</evidence>
<keyword evidence="8 9" id="KW-0449">Lipoprotein</keyword>
<comment type="subcellular location">
    <subcellularLocation>
        <location evidence="1 9">Cell membrane</location>
        <topology evidence="1 9">Lipid-anchor</topology>
        <topology evidence="1 9">GPI-anchor</topology>
    </subcellularLocation>
</comment>
<comment type="function">
    <text evidence="9">Splits internally a 1,3-beta-glucan molecule and transfers the newly generated reducing end (the donor) to the non-reducing end of another 1,3-beta-glucan molecule (the acceptor) forming a 1,3-beta linkage, resulting in the elongation of 1,3-beta-glucan chains in the cell wall.</text>
</comment>
<keyword evidence="6 9" id="KW-0472">Membrane</keyword>
<dbReference type="Gene3D" id="3.20.20.80">
    <property type="entry name" value="Glycosidases"/>
    <property type="match status" value="1"/>
</dbReference>
<protein>
    <recommendedName>
        <fullName evidence="9">1,3-beta-glucanosyltransferase</fullName>
        <ecNumber evidence="9">2.4.1.-</ecNumber>
    </recommendedName>
</protein>
<dbReference type="Pfam" id="PF03198">
    <property type="entry name" value="Glyco_hydro_72"/>
    <property type="match status" value="1"/>
</dbReference>
<sequence length="454" mass="48014">MKTAGAFLAVSGALSATVAASPAAAKRASITPVTVKGNAFFAGDERFYIRGIDYQPGGASDAKDPIADEDGCKRDIAEFKKLGINTVRVYTVDNTADHDTCMNALADAGIYLALDVNTPKYSLNRAEPEVSYNKVYLQSIFATIDAFQKYDNTLLFFSGNEVINDDATTSCAPFVKAVTRDMKSYINAQGYRKVPVGYSAADVESNRYEMAAYMNCGDDSVRSDFFAFNDYSWCDPSSFTTSGWNLKVEKFKDYSIPIFLSEYGCNTNQRKFEEVKSLYGDDMTAVYSGGLVYEYSEEGSKYGLVKLDGDSVNELSDFNALKSAFAGTLAPKGDGGYKQNGSPSQCPGDSNTWNVTIAADQLPAVPKDCDEFFTKGKGAGAGPGLKGAGSQTAGSKTTVLASAGAGAVTNGAAANAAGSKGAASAVHMEPFSFAPLVCGLVVMVSTLLGSSLIL</sequence>
<keyword evidence="10" id="KW-1133">Transmembrane helix</keyword>
<comment type="caution">
    <text evidence="11">The sequence shown here is derived from an EMBL/GenBank/DDBJ whole genome shotgun (WGS) entry which is preliminary data.</text>
</comment>
<dbReference type="EMBL" id="ML996101">
    <property type="protein sequence ID" value="KAF2740272.1"/>
    <property type="molecule type" value="Genomic_DNA"/>
</dbReference>
<evidence type="ECO:0000256" key="6">
    <source>
        <dbReference type="ARBA" id="ARBA00023136"/>
    </source>
</evidence>
<comment type="similarity">
    <text evidence="2 9">Belongs to the glycosyl hydrolase 72 family.</text>
</comment>
<organism evidence="11 12">
    <name type="scientific">Polyplosphaeria fusca</name>
    <dbReference type="NCBI Taxonomy" id="682080"/>
    <lineage>
        <taxon>Eukaryota</taxon>
        <taxon>Fungi</taxon>
        <taxon>Dikarya</taxon>
        <taxon>Ascomycota</taxon>
        <taxon>Pezizomycotina</taxon>
        <taxon>Dothideomycetes</taxon>
        <taxon>Pleosporomycetidae</taxon>
        <taxon>Pleosporales</taxon>
        <taxon>Tetraplosphaeriaceae</taxon>
        <taxon>Polyplosphaeria</taxon>
    </lineage>
</organism>
<keyword evidence="12" id="KW-1185">Reference proteome</keyword>
<keyword evidence="5 9" id="KW-0732">Signal</keyword>
<evidence type="ECO:0000256" key="10">
    <source>
        <dbReference type="SAM" id="Phobius"/>
    </source>
</evidence>
<name>A0A9P4RBE5_9PLEO</name>
<evidence type="ECO:0000256" key="3">
    <source>
        <dbReference type="ARBA" id="ARBA00022622"/>
    </source>
</evidence>
<dbReference type="FunFam" id="3.20.20.80:FF:000032">
    <property type="entry name" value="1,3-beta-glucanosyltransferase"/>
    <property type="match status" value="1"/>
</dbReference>
<keyword evidence="4 9" id="KW-0808">Transferase</keyword>
<evidence type="ECO:0000256" key="1">
    <source>
        <dbReference type="ARBA" id="ARBA00004609"/>
    </source>
</evidence>
<dbReference type="EC" id="2.4.1.-" evidence="9"/>
<dbReference type="GO" id="GO:0005886">
    <property type="term" value="C:plasma membrane"/>
    <property type="evidence" value="ECO:0007669"/>
    <property type="project" value="UniProtKB-SubCell"/>
</dbReference>
<feature type="transmembrane region" description="Helical" evidence="10">
    <location>
        <begin position="433"/>
        <end position="453"/>
    </location>
</feature>
<evidence type="ECO:0000313" key="12">
    <source>
        <dbReference type="Proteomes" id="UP000799444"/>
    </source>
</evidence>
<dbReference type="InterPro" id="IPR017853">
    <property type="entry name" value="GH"/>
</dbReference>
<evidence type="ECO:0000313" key="11">
    <source>
        <dbReference type="EMBL" id="KAF2740272.1"/>
    </source>
</evidence>